<gene>
    <name evidence="1" type="ordered locus">DaAHT2_0717</name>
</gene>
<evidence type="ECO:0000313" key="2">
    <source>
        <dbReference type="Proteomes" id="UP000001508"/>
    </source>
</evidence>
<dbReference type="RefSeq" id="WP_013162951.1">
    <property type="nucleotide sequence ID" value="NC_014216.1"/>
</dbReference>
<proteinExistence type="predicted"/>
<dbReference type="STRING" id="589865.DaAHT2_0717"/>
<dbReference type="KEGG" id="dak:DaAHT2_0717"/>
<dbReference type="AlphaFoldDB" id="D6Z1G6"/>
<reference evidence="2" key="1">
    <citation type="submission" date="2010-02" db="EMBL/GenBank/DDBJ databases">
        <title>Complete sequence of Desulfurivibrio alkaliphilus AHT2.</title>
        <authorList>
            <consortium name="US DOE Joint Genome Institute"/>
            <person name="Pitluck S."/>
            <person name="Chertkov O."/>
            <person name="Detter J.C."/>
            <person name="Han C."/>
            <person name="Tapia R."/>
            <person name="Larimer F."/>
            <person name="Land M."/>
            <person name="Hauser L."/>
            <person name="Kyrpides N."/>
            <person name="Mikhailova N."/>
            <person name="Sorokin D.Y."/>
            <person name="Muyzer G."/>
            <person name="Woyke T."/>
        </authorList>
    </citation>
    <scope>NUCLEOTIDE SEQUENCE [LARGE SCALE GENOMIC DNA]</scope>
    <source>
        <strain evidence="2">DSM 19089 / UNIQEM U267 / AHT2</strain>
    </source>
</reference>
<dbReference type="eggNOG" id="ENOG502ZBX0">
    <property type="taxonomic scope" value="Bacteria"/>
</dbReference>
<dbReference type="InParanoid" id="D6Z1G6"/>
<dbReference type="SUPFAM" id="SSF48695">
    <property type="entry name" value="Multiheme cytochromes"/>
    <property type="match status" value="1"/>
</dbReference>
<dbReference type="EMBL" id="CP001940">
    <property type="protein sequence ID" value="ADH85421.1"/>
    <property type="molecule type" value="Genomic_DNA"/>
</dbReference>
<dbReference type="NCBIfam" id="TIGR01909">
    <property type="entry name" value="C_GCAxxG_C_C"/>
    <property type="match status" value="1"/>
</dbReference>
<name>D6Z1G6_DESAT</name>
<dbReference type="Proteomes" id="UP000001508">
    <property type="component" value="Chromosome"/>
</dbReference>
<dbReference type="InterPro" id="IPR010181">
    <property type="entry name" value="CGCAxxGCC_motif"/>
</dbReference>
<dbReference type="Pfam" id="PF09719">
    <property type="entry name" value="C_GCAxxG_C_C"/>
    <property type="match status" value="1"/>
</dbReference>
<evidence type="ECO:0000313" key="1">
    <source>
        <dbReference type="EMBL" id="ADH85421.1"/>
    </source>
</evidence>
<organism evidence="1 2">
    <name type="scientific">Desulfurivibrio alkaliphilus (strain DSM 19089 / UNIQEM U267 / AHT2)</name>
    <dbReference type="NCBI Taxonomy" id="589865"/>
    <lineage>
        <taxon>Bacteria</taxon>
        <taxon>Pseudomonadati</taxon>
        <taxon>Thermodesulfobacteriota</taxon>
        <taxon>Desulfobulbia</taxon>
        <taxon>Desulfobulbales</taxon>
        <taxon>Desulfobulbaceae</taxon>
        <taxon>Desulfurivibrio</taxon>
    </lineage>
</organism>
<dbReference type="HOGENOM" id="CLU_091283_0_2_7"/>
<sequence length="163" mass="17412">MEKIPELCGQRAENIYSHRNFCCAESVLVTLNGAFKIGLAENTAAALGSGFCHGMGGAGCVCGALAGGEMVLGLLLGPRQEGGLAKKVFQKEIAAVMHDRFKERFGATCCRVLLKKRKEKQGASCAELTRGATELAAELLLTSRPELATKVDHDFLAVRDDKK</sequence>
<accession>D6Z1G6</accession>
<protein>
    <submittedName>
        <fullName evidence="1">C_GCAxxG_C_C family protein</fullName>
    </submittedName>
</protein>
<keyword evidence="2" id="KW-1185">Reference proteome</keyword>
<dbReference type="InterPro" id="IPR036280">
    <property type="entry name" value="Multihaem_cyt_sf"/>
</dbReference>